<dbReference type="InterPro" id="IPR032466">
    <property type="entry name" value="Metal_Hydrolase"/>
</dbReference>
<sequence length="391" mass="44007">MDIPFPWHLGVYDAHCHATDTMASIGEVVRMKTAALTLMATRGQDQELVAQAASTYAPAAHSDSDSDSVDQRKPRIIPSFGWHPWFSHQIIDDINSETRHDTPFSKVEHYKGVLTPPTKDEGLLHALPEPFPLSKLIADTKARLHQHPHGLVGEIGLDRSFRIPNAWLPHELEKRDASLTPGSREGRSLSPHRVALAHQREIFKAQLRLAGSMQRPVSVHSVQAHGAVLEVLQELWSGHERKRVSNRQRKRRPSADKAHEHSDHEKDRENENDPQTPAASSLPFPLRICMHSYSGPPDVLKQFLQKSNPAETYFSFSSVINFAGGSSEKTVEVIKALPEDRILVESDLHCAGKRMDELMEAIVRQVCSIRGWDLEYGIRILGENWTRFVFG</sequence>
<dbReference type="KEGG" id="pbl:PAAG_00224"/>
<dbReference type="GeneID" id="9100770"/>
<dbReference type="PANTHER" id="PTHR47345">
    <property type="entry name" value="CUT9-INTERACTING PROTEIN SCN1"/>
    <property type="match status" value="1"/>
</dbReference>
<dbReference type="OMA" id="VPCFGWH"/>
<dbReference type="Pfam" id="PF01026">
    <property type="entry name" value="TatD_DNase"/>
    <property type="match status" value="1"/>
</dbReference>
<feature type="compositionally biased region" description="Basic residues" evidence="1">
    <location>
        <begin position="241"/>
        <end position="252"/>
    </location>
</feature>
<dbReference type="VEuPathDB" id="FungiDB:PAAG_00224"/>
<dbReference type="OrthoDB" id="413993at2759"/>
<evidence type="ECO:0000313" key="3">
    <source>
        <dbReference type="Proteomes" id="UP000002059"/>
    </source>
</evidence>
<reference evidence="2 3" key="1">
    <citation type="journal article" date="2011" name="PLoS Genet.">
        <title>Comparative genomic analysis of human fungal pathogens causing paracoccidioidomycosis.</title>
        <authorList>
            <person name="Desjardins C.A."/>
            <person name="Champion M.D."/>
            <person name="Holder J.W."/>
            <person name="Muszewska A."/>
            <person name="Goldberg J."/>
            <person name="Bailao A.M."/>
            <person name="Brigido M.M."/>
            <person name="Ferreira M.E."/>
            <person name="Garcia A.M."/>
            <person name="Grynberg M."/>
            <person name="Gujja S."/>
            <person name="Heiman D.I."/>
            <person name="Henn M.R."/>
            <person name="Kodira C.D."/>
            <person name="Leon-Narvaez H."/>
            <person name="Longo L.V."/>
            <person name="Ma L.J."/>
            <person name="Malavazi I."/>
            <person name="Matsuo A.L."/>
            <person name="Morais F.V."/>
            <person name="Pereira M."/>
            <person name="Rodriguez-Brito S."/>
            <person name="Sakthikumar S."/>
            <person name="Salem-Izacc S.M."/>
            <person name="Sykes S.M."/>
            <person name="Teixeira M.M."/>
            <person name="Vallejo M.C."/>
            <person name="Walter M.E."/>
            <person name="Yandava C."/>
            <person name="Young S."/>
            <person name="Zeng Q."/>
            <person name="Zucker J."/>
            <person name="Felipe M.S."/>
            <person name="Goldman G.H."/>
            <person name="Haas B.J."/>
            <person name="McEwen J.G."/>
            <person name="Nino-Vega G."/>
            <person name="Puccia R."/>
            <person name="San-Blas G."/>
            <person name="Soares C.M."/>
            <person name="Birren B.W."/>
            <person name="Cuomo C.A."/>
        </authorList>
    </citation>
    <scope>NUCLEOTIDE SEQUENCE [LARGE SCALE GENOMIC DNA]</scope>
    <source>
        <strain evidence="3">ATCC MYA-826 / Pb01</strain>
    </source>
</reference>
<dbReference type="PANTHER" id="PTHR47345:SF1">
    <property type="entry name" value="CUT9-INTERACTING PROTEIN SCN1"/>
    <property type="match status" value="1"/>
</dbReference>
<organism evidence="2 3">
    <name type="scientific">Paracoccidioides lutzii (strain ATCC MYA-826 / Pb01)</name>
    <name type="common">Paracoccidioides brasiliensis</name>
    <dbReference type="NCBI Taxonomy" id="502779"/>
    <lineage>
        <taxon>Eukaryota</taxon>
        <taxon>Fungi</taxon>
        <taxon>Dikarya</taxon>
        <taxon>Ascomycota</taxon>
        <taxon>Pezizomycotina</taxon>
        <taxon>Eurotiomycetes</taxon>
        <taxon>Eurotiomycetidae</taxon>
        <taxon>Onygenales</taxon>
        <taxon>Ajellomycetaceae</taxon>
        <taxon>Paracoccidioides</taxon>
    </lineage>
</organism>
<dbReference type="Gene3D" id="3.20.20.140">
    <property type="entry name" value="Metal-dependent hydrolases"/>
    <property type="match status" value="1"/>
</dbReference>
<dbReference type="InterPro" id="IPR001130">
    <property type="entry name" value="TatD-like"/>
</dbReference>
<dbReference type="Proteomes" id="UP000002059">
    <property type="component" value="Partially assembled WGS sequence"/>
</dbReference>
<evidence type="ECO:0000256" key="1">
    <source>
        <dbReference type="SAM" id="MobiDB-lite"/>
    </source>
</evidence>
<protein>
    <submittedName>
        <fullName evidence="2">Cut9-interacting protein scn1</fullName>
    </submittedName>
</protein>
<evidence type="ECO:0000313" key="2">
    <source>
        <dbReference type="EMBL" id="EEH35901.2"/>
    </source>
</evidence>
<dbReference type="RefSeq" id="XP_002797685.2">
    <property type="nucleotide sequence ID" value="XM_002797639.2"/>
</dbReference>
<keyword evidence="3" id="KW-1185">Reference proteome</keyword>
<dbReference type="SUPFAM" id="SSF51556">
    <property type="entry name" value="Metallo-dependent hydrolases"/>
    <property type="match status" value="1"/>
</dbReference>
<proteinExistence type="predicted"/>
<dbReference type="GO" id="GO:0016788">
    <property type="term" value="F:hydrolase activity, acting on ester bonds"/>
    <property type="evidence" value="ECO:0007669"/>
    <property type="project" value="InterPro"/>
</dbReference>
<dbReference type="eggNOG" id="KOG3020">
    <property type="taxonomic scope" value="Eukaryota"/>
</dbReference>
<feature type="compositionally biased region" description="Basic and acidic residues" evidence="1">
    <location>
        <begin position="253"/>
        <end position="271"/>
    </location>
</feature>
<name>C1GNX9_PARBA</name>
<gene>
    <name evidence="2" type="ORF">PAAG_00224</name>
</gene>
<accession>C1GNX9</accession>
<dbReference type="EMBL" id="KN293992">
    <property type="protein sequence ID" value="EEH35901.2"/>
    <property type="molecule type" value="Genomic_DNA"/>
</dbReference>
<dbReference type="HOGENOM" id="CLU_031506_3_0_1"/>
<dbReference type="InterPro" id="IPR053044">
    <property type="entry name" value="Metallo-hydrolase/TatD-type"/>
</dbReference>
<dbReference type="AlphaFoldDB" id="C1GNX9"/>
<feature type="region of interest" description="Disordered" evidence="1">
    <location>
        <begin position="241"/>
        <end position="281"/>
    </location>
</feature>